<accession>A0ACB9QRA8</accession>
<dbReference type="EMBL" id="CM042884">
    <property type="protein sequence ID" value="KAI4368076.1"/>
    <property type="molecule type" value="Genomic_DNA"/>
</dbReference>
<keyword evidence="2" id="KW-1185">Reference proteome</keyword>
<comment type="caution">
    <text evidence="1">The sequence shown here is derived from an EMBL/GenBank/DDBJ whole genome shotgun (WGS) entry which is preliminary data.</text>
</comment>
<gene>
    <name evidence="1" type="ORF">MLD38_016679</name>
</gene>
<evidence type="ECO:0000313" key="2">
    <source>
        <dbReference type="Proteomes" id="UP001057402"/>
    </source>
</evidence>
<sequence length="455" mass="51223">MDESWRSRIGTGRAHHAGKTTPTSALDPEDFSDVFGGPPRTVLLRKFSADRTSSPSSLLFHGMIPRPPGVSPTSRLSEVFYDENNSSFTGERMSRDRSRQASNGLSKSKSKSNTSSALSSEELSPVRPNVMDDAGLLPFGPKLRPINVPCRWNSTADFPSEHRKMEGTPVVPCGRPSVAEDRFMEDLYKRSNFESPPRAISPISLSPETFTAEPNLNPPAEDEEEVKAASLSSVISGDGERIMEEQDALAMSDEDDEILSSYVIEITPAIRDDSRRTPRIDEAVAWDMERFLHDNAQSKGNESWGRARSWKEHVMPETKEKQKSNDLAGILCSKSKSSQMTEFEALDRNMKSWTSGTEKDIRQLLSTLHQIMWPDSGWEAVPLTNLRESSQVNKAYQKARQCLQPDKLQQRGATFPQKYIAHKALTIIQDSWTKYISEGYHRDDQITLVDRRRRT</sequence>
<evidence type="ECO:0000313" key="1">
    <source>
        <dbReference type="EMBL" id="KAI4368076.1"/>
    </source>
</evidence>
<reference evidence="2" key="1">
    <citation type="journal article" date="2023" name="Front. Plant Sci.">
        <title>Chromosomal-level genome assembly of Melastoma candidum provides insights into trichome evolution.</title>
        <authorList>
            <person name="Zhong Y."/>
            <person name="Wu W."/>
            <person name="Sun C."/>
            <person name="Zou P."/>
            <person name="Liu Y."/>
            <person name="Dai S."/>
            <person name="Zhou R."/>
        </authorList>
    </citation>
    <scope>NUCLEOTIDE SEQUENCE [LARGE SCALE GENOMIC DNA]</scope>
</reference>
<protein>
    <submittedName>
        <fullName evidence="1">Uncharacterized protein</fullName>
    </submittedName>
</protein>
<dbReference type="Proteomes" id="UP001057402">
    <property type="component" value="Chromosome 5"/>
</dbReference>
<organism evidence="1 2">
    <name type="scientific">Melastoma candidum</name>
    <dbReference type="NCBI Taxonomy" id="119954"/>
    <lineage>
        <taxon>Eukaryota</taxon>
        <taxon>Viridiplantae</taxon>
        <taxon>Streptophyta</taxon>
        <taxon>Embryophyta</taxon>
        <taxon>Tracheophyta</taxon>
        <taxon>Spermatophyta</taxon>
        <taxon>Magnoliopsida</taxon>
        <taxon>eudicotyledons</taxon>
        <taxon>Gunneridae</taxon>
        <taxon>Pentapetalae</taxon>
        <taxon>rosids</taxon>
        <taxon>malvids</taxon>
        <taxon>Myrtales</taxon>
        <taxon>Melastomataceae</taxon>
        <taxon>Melastomatoideae</taxon>
        <taxon>Melastomateae</taxon>
        <taxon>Melastoma</taxon>
    </lineage>
</organism>
<proteinExistence type="predicted"/>
<name>A0ACB9QRA8_9MYRT</name>